<evidence type="ECO:0000259" key="7">
    <source>
        <dbReference type="Pfam" id="PF00892"/>
    </source>
</evidence>
<dbReference type="InterPro" id="IPR000620">
    <property type="entry name" value="EamA_dom"/>
</dbReference>
<reference evidence="9" key="1">
    <citation type="submission" date="2017-09" db="EMBL/GenBank/DDBJ databases">
        <title>Depth-based differentiation of microbial function through sediment-hosted aquifers and enrichment of novel symbionts in the deep terrestrial subsurface.</title>
        <authorList>
            <person name="Probst A.J."/>
            <person name="Ladd B."/>
            <person name="Jarett J.K."/>
            <person name="Geller-Mcgrath D.E."/>
            <person name="Sieber C.M.K."/>
            <person name="Emerson J.B."/>
            <person name="Anantharaman K."/>
            <person name="Thomas B.C."/>
            <person name="Malmstrom R."/>
            <person name="Stieglmeier M."/>
            <person name="Klingl A."/>
            <person name="Woyke T."/>
            <person name="Ryan C.M."/>
            <person name="Banfield J.F."/>
        </authorList>
    </citation>
    <scope>NUCLEOTIDE SEQUENCE [LARGE SCALE GENOMIC DNA]</scope>
</reference>
<dbReference type="Pfam" id="PF00892">
    <property type="entry name" value="EamA"/>
    <property type="match status" value="2"/>
</dbReference>
<feature type="transmembrane region" description="Helical" evidence="6">
    <location>
        <begin position="116"/>
        <end position="135"/>
    </location>
</feature>
<name>A0A2M7MG62_9BACT</name>
<dbReference type="Proteomes" id="UP000230658">
    <property type="component" value="Unassembled WGS sequence"/>
</dbReference>
<dbReference type="PANTHER" id="PTHR32322:SF2">
    <property type="entry name" value="EAMA DOMAIN-CONTAINING PROTEIN"/>
    <property type="match status" value="1"/>
</dbReference>
<proteinExistence type="inferred from homology"/>
<feature type="transmembrane region" description="Helical" evidence="6">
    <location>
        <begin position="178"/>
        <end position="199"/>
    </location>
</feature>
<feature type="transmembrane region" description="Helical" evidence="6">
    <location>
        <begin position="6"/>
        <end position="21"/>
    </location>
</feature>
<feature type="transmembrane region" description="Helical" evidence="6">
    <location>
        <begin position="33"/>
        <end position="52"/>
    </location>
</feature>
<keyword evidence="4 6" id="KW-1133">Transmembrane helix</keyword>
<feature type="transmembrane region" description="Helical" evidence="6">
    <location>
        <begin position="211"/>
        <end position="228"/>
    </location>
</feature>
<evidence type="ECO:0000313" key="8">
    <source>
        <dbReference type="EMBL" id="PIX92088.1"/>
    </source>
</evidence>
<evidence type="ECO:0000256" key="2">
    <source>
        <dbReference type="ARBA" id="ARBA00007362"/>
    </source>
</evidence>
<evidence type="ECO:0000256" key="5">
    <source>
        <dbReference type="ARBA" id="ARBA00023136"/>
    </source>
</evidence>
<feature type="transmembrane region" description="Helical" evidence="6">
    <location>
        <begin position="147"/>
        <end position="166"/>
    </location>
</feature>
<dbReference type="GO" id="GO:0016020">
    <property type="term" value="C:membrane"/>
    <property type="evidence" value="ECO:0007669"/>
    <property type="project" value="UniProtKB-SubCell"/>
</dbReference>
<keyword evidence="3 6" id="KW-0812">Transmembrane</keyword>
<dbReference type="InterPro" id="IPR050638">
    <property type="entry name" value="AA-Vitamin_Transporters"/>
</dbReference>
<feature type="transmembrane region" description="Helical" evidence="6">
    <location>
        <begin position="90"/>
        <end position="110"/>
    </location>
</feature>
<feature type="transmembrane region" description="Helical" evidence="6">
    <location>
        <begin position="240"/>
        <end position="258"/>
    </location>
</feature>
<comment type="similarity">
    <text evidence="2">Belongs to the EamA transporter family.</text>
</comment>
<evidence type="ECO:0000313" key="9">
    <source>
        <dbReference type="Proteomes" id="UP000230658"/>
    </source>
</evidence>
<feature type="domain" description="EamA" evidence="7">
    <location>
        <begin position="117"/>
        <end position="255"/>
    </location>
</feature>
<dbReference type="PANTHER" id="PTHR32322">
    <property type="entry name" value="INNER MEMBRANE TRANSPORTER"/>
    <property type="match status" value="1"/>
</dbReference>
<evidence type="ECO:0000256" key="3">
    <source>
        <dbReference type="ARBA" id="ARBA00022692"/>
    </source>
</evidence>
<comment type="caution">
    <text evidence="8">The sequence shown here is derived from an EMBL/GenBank/DDBJ whole genome shotgun (WGS) entry which is preliminary data.</text>
</comment>
<dbReference type="AlphaFoldDB" id="A0A2M7MG62"/>
<evidence type="ECO:0000256" key="4">
    <source>
        <dbReference type="ARBA" id="ARBA00022989"/>
    </source>
</evidence>
<feature type="transmembrane region" description="Helical" evidence="6">
    <location>
        <begin position="58"/>
        <end position="78"/>
    </location>
</feature>
<organism evidence="8 9">
    <name type="scientific">Candidatus Kuenenbacteria bacterium CG_4_10_14_3_um_filter_39_14</name>
    <dbReference type="NCBI Taxonomy" id="1974614"/>
    <lineage>
        <taxon>Bacteria</taxon>
        <taxon>Candidatus Kueneniibacteriota</taxon>
    </lineage>
</organism>
<feature type="domain" description="EamA" evidence="7">
    <location>
        <begin position="2"/>
        <end position="101"/>
    </location>
</feature>
<accession>A0A2M7MG62</accession>
<protein>
    <recommendedName>
        <fullName evidence="7">EamA domain-containing protein</fullName>
    </recommendedName>
</protein>
<comment type="subcellular location">
    <subcellularLocation>
        <location evidence="1">Membrane</location>
        <topology evidence="1">Multi-pass membrane protein</topology>
    </subcellularLocation>
</comment>
<keyword evidence="5 6" id="KW-0472">Membrane</keyword>
<evidence type="ECO:0000256" key="6">
    <source>
        <dbReference type="SAM" id="Phobius"/>
    </source>
</evidence>
<gene>
    <name evidence="8" type="ORF">COZ26_03670</name>
</gene>
<dbReference type="InterPro" id="IPR037185">
    <property type="entry name" value="EmrE-like"/>
</dbReference>
<evidence type="ECO:0000256" key="1">
    <source>
        <dbReference type="ARBA" id="ARBA00004141"/>
    </source>
</evidence>
<sequence length="273" mass="30414">MSFTLLRFILATLILLPFVIKRRELHFNNIKRIVFVSLLATANVTLFIFGVGRTTATISQMLYASVPLVAGIFSFLLLREKIYPRKLYGILVGFIGVLLIVLLPVLGKGIAFNGDLLGNLIIFVAVCSFALYTVLSKQFQKEYTPLELTMFFVLTTTLIQLLLAPIDLVQNQNWWSEVSLKSIFGVVYVGILGTGIYYLVYQHAIKNSTPIIASMILYLQPVFAFLWASVLLGEKITSEFMAGAILAFIGVALVTNFGRPEIKKEFAAKPACR</sequence>
<dbReference type="EMBL" id="PFJV01000090">
    <property type="protein sequence ID" value="PIX92088.1"/>
    <property type="molecule type" value="Genomic_DNA"/>
</dbReference>
<dbReference type="SUPFAM" id="SSF103481">
    <property type="entry name" value="Multidrug resistance efflux transporter EmrE"/>
    <property type="match status" value="2"/>
</dbReference>